<dbReference type="Pfam" id="PF13440">
    <property type="entry name" value="Polysacc_synt_3"/>
    <property type="match status" value="1"/>
</dbReference>
<dbReference type="AlphaFoldDB" id="A0A8I1EME9"/>
<feature type="transmembrane region" description="Helical" evidence="7">
    <location>
        <begin position="313"/>
        <end position="338"/>
    </location>
</feature>
<protein>
    <submittedName>
        <fullName evidence="8">Oligosaccharide flippase family protein</fullName>
    </submittedName>
</protein>
<dbReference type="PANTHER" id="PTHR30250">
    <property type="entry name" value="PST FAMILY PREDICTED COLANIC ACID TRANSPORTER"/>
    <property type="match status" value="1"/>
</dbReference>
<sequence length="458" mass="50007">MPSIDVSATASLRKRALRAGSWNLVSQVASQVMRLGGNLIMARLLLPEMFGVMVIATTVSILLHLLSDVGLRQNIIQSHRGDDPDFLNTAWTVQIIRGFLLFALTLLLALGAWLAQLAELWPADSTYAAPVLPMVLAVTGLSAAIWGFQSTKIDVAVRTFQQKRVVLVDLASQVAGLVVMLVLGLLTHSIWALVLSGLVSAVVWTVLGHTALEGPNNHLRWDRSALTELIVFGRWILLSSMVGVLAMYGDRMWFGASMSAAQLGVYSIAVLILGAVQTALMKIVGAVALPAFSEAARADDKPRLKALYFRFRLLVDLLVLFICGGFLTASPLLIGWMYDDRYREAGPMLAILSLSFIVLRYTLAHQVWIALGLTKYQAMDNIIRLVSLWGLLPLLLAIGGVEWAIWGVALHAVPTLVLVVYVNCKLDIFSLKRELVVLPMLLVGALCGALLTAFFNWL</sequence>
<dbReference type="EMBL" id="JAEHTE010000056">
    <property type="protein sequence ID" value="MBI6887683.1"/>
    <property type="molecule type" value="Genomic_DNA"/>
</dbReference>
<feature type="transmembrane region" description="Helical" evidence="7">
    <location>
        <begin position="91"/>
        <end position="115"/>
    </location>
</feature>
<feature type="transmembrane region" description="Helical" evidence="7">
    <location>
        <begin position="190"/>
        <end position="208"/>
    </location>
</feature>
<feature type="transmembrane region" description="Helical" evidence="7">
    <location>
        <begin position="382"/>
        <end position="398"/>
    </location>
</feature>
<keyword evidence="6 7" id="KW-0472">Membrane</keyword>
<dbReference type="PANTHER" id="PTHR30250:SF10">
    <property type="entry name" value="LIPOPOLYSACCHARIDE BIOSYNTHESIS PROTEIN WZXC"/>
    <property type="match status" value="1"/>
</dbReference>
<keyword evidence="3" id="KW-1003">Cell membrane</keyword>
<feature type="transmembrane region" description="Helical" evidence="7">
    <location>
        <begin position="229"/>
        <end position="248"/>
    </location>
</feature>
<evidence type="ECO:0000256" key="4">
    <source>
        <dbReference type="ARBA" id="ARBA00022692"/>
    </source>
</evidence>
<feature type="transmembrane region" description="Helical" evidence="7">
    <location>
        <begin position="166"/>
        <end position="184"/>
    </location>
</feature>
<comment type="caution">
    <text evidence="8">The sequence shown here is derived from an EMBL/GenBank/DDBJ whole genome shotgun (WGS) entry which is preliminary data.</text>
</comment>
<feature type="transmembrane region" description="Helical" evidence="7">
    <location>
        <begin position="49"/>
        <end position="71"/>
    </location>
</feature>
<feature type="transmembrane region" description="Helical" evidence="7">
    <location>
        <begin position="350"/>
        <end position="370"/>
    </location>
</feature>
<evidence type="ECO:0000313" key="8">
    <source>
        <dbReference type="EMBL" id="MBI6887683.1"/>
    </source>
</evidence>
<feature type="transmembrane region" description="Helical" evidence="7">
    <location>
        <begin position="127"/>
        <end position="146"/>
    </location>
</feature>
<dbReference type="Proteomes" id="UP000637061">
    <property type="component" value="Unassembled WGS sequence"/>
</dbReference>
<proteinExistence type="inferred from homology"/>
<comment type="subcellular location">
    <subcellularLocation>
        <location evidence="1">Cell membrane</location>
        <topology evidence="1">Multi-pass membrane protein</topology>
    </subcellularLocation>
</comment>
<evidence type="ECO:0000256" key="5">
    <source>
        <dbReference type="ARBA" id="ARBA00022989"/>
    </source>
</evidence>
<reference evidence="8" key="1">
    <citation type="submission" date="2020-12" db="EMBL/GenBank/DDBJ databases">
        <title>Enhanced detection system for hospital associated transmission using whole genome sequencing surveillance.</title>
        <authorList>
            <person name="Harrison L.H."/>
            <person name="Van Tyne D."/>
            <person name="Marsh J.W."/>
            <person name="Griffith M.P."/>
            <person name="Snyder D.J."/>
            <person name="Cooper V.S."/>
            <person name="Mustapha M."/>
        </authorList>
    </citation>
    <scope>NUCLEOTIDE SEQUENCE</scope>
    <source>
        <strain evidence="8">PSB00042</strain>
    </source>
</reference>
<name>A0A8I1EME9_PSEPU</name>
<evidence type="ECO:0000256" key="7">
    <source>
        <dbReference type="SAM" id="Phobius"/>
    </source>
</evidence>
<keyword evidence="4 7" id="KW-0812">Transmembrane</keyword>
<evidence type="ECO:0000256" key="6">
    <source>
        <dbReference type="ARBA" id="ARBA00023136"/>
    </source>
</evidence>
<keyword evidence="5 7" id="KW-1133">Transmembrane helix</keyword>
<organism evidence="8 9">
    <name type="scientific">Pseudomonas putida</name>
    <name type="common">Arthrobacter siderocapsulatus</name>
    <dbReference type="NCBI Taxonomy" id="303"/>
    <lineage>
        <taxon>Bacteria</taxon>
        <taxon>Pseudomonadati</taxon>
        <taxon>Pseudomonadota</taxon>
        <taxon>Gammaproteobacteria</taxon>
        <taxon>Pseudomonadales</taxon>
        <taxon>Pseudomonadaceae</taxon>
        <taxon>Pseudomonas</taxon>
    </lineage>
</organism>
<evidence type="ECO:0000256" key="2">
    <source>
        <dbReference type="ARBA" id="ARBA00007430"/>
    </source>
</evidence>
<dbReference type="RefSeq" id="WP_104887589.1">
    <property type="nucleotide sequence ID" value="NZ_JAEHTE010000056.1"/>
</dbReference>
<dbReference type="InterPro" id="IPR050833">
    <property type="entry name" value="Poly_Biosynth_Transport"/>
</dbReference>
<accession>A0A8I1EME9</accession>
<evidence type="ECO:0000313" key="9">
    <source>
        <dbReference type="Proteomes" id="UP000637061"/>
    </source>
</evidence>
<gene>
    <name evidence="8" type="ORF">JEU22_27620</name>
</gene>
<evidence type="ECO:0000256" key="3">
    <source>
        <dbReference type="ARBA" id="ARBA00022475"/>
    </source>
</evidence>
<comment type="similarity">
    <text evidence="2">Belongs to the polysaccharide synthase family.</text>
</comment>
<dbReference type="GO" id="GO:0005886">
    <property type="term" value="C:plasma membrane"/>
    <property type="evidence" value="ECO:0007669"/>
    <property type="project" value="UniProtKB-SubCell"/>
</dbReference>
<evidence type="ECO:0000256" key="1">
    <source>
        <dbReference type="ARBA" id="ARBA00004651"/>
    </source>
</evidence>
<feature type="transmembrane region" description="Helical" evidence="7">
    <location>
        <begin position="435"/>
        <end position="457"/>
    </location>
</feature>